<proteinExistence type="predicted"/>
<evidence type="ECO:0000256" key="1">
    <source>
        <dbReference type="SAM" id="MobiDB-lite"/>
    </source>
</evidence>
<keyword evidence="3" id="KW-1185">Reference proteome</keyword>
<evidence type="ECO:0000313" key="3">
    <source>
        <dbReference type="Proteomes" id="UP000324748"/>
    </source>
</evidence>
<feature type="compositionally biased region" description="Polar residues" evidence="1">
    <location>
        <begin position="10"/>
        <end position="20"/>
    </location>
</feature>
<dbReference type="Proteomes" id="UP000324748">
    <property type="component" value="Unassembled WGS sequence"/>
</dbReference>
<evidence type="ECO:0000313" key="2">
    <source>
        <dbReference type="EMBL" id="KAA1110334.1"/>
    </source>
</evidence>
<organism evidence="2 3">
    <name type="scientific">Puccinia graminis f. sp. tritici</name>
    <dbReference type="NCBI Taxonomy" id="56615"/>
    <lineage>
        <taxon>Eukaryota</taxon>
        <taxon>Fungi</taxon>
        <taxon>Dikarya</taxon>
        <taxon>Basidiomycota</taxon>
        <taxon>Pucciniomycotina</taxon>
        <taxon>Pucciniomycetes</taxon>
        <taxon>Pucciniales</taxon>
        <taxon>Pucciniaceae</taxon>
        <taxon>Puccinia</taxon>
    </lineage>
</organism>
<name>A0A5B0QBJ4_PUCGR</name>
<dbReference type="AlphaFoldDB" id="A0A5B0QBJ4"/>
<gene>
    <name evidence="2" type="ORF">PGT21_018309</name>
</gene>
<feature type="compositionally biased region" description="Low complexity" evidence="1">
    <location>
        <begin position="36"/>
        <end position="58"/>
    </location>
</feature>
<sequence length="211" mass="22725">MLREQIKVENATTLAPSKRQQALDEHRQSGQSAVHSPSTATSSTLGTSSPIPPSRSSELASSSARASFKLNATQFHALSGDFNELSSFITQNHLDQHHPTRSRAINSLQASLLDHLELSNPVFPFPQTTAWAAAASLSLASFARAIAIFCSISGCMQLHTQGALVSDPLRIGSIAHPPLAHQPPCSDSTLYDHLKQPAPTSYKMHTTDHLE</sequence>
<dbReference type="EMBL" id="VSWC01000027">
    <property type="protein sequence ID" value="KAA1110334.1"/>
    <property type="molecule type" value="Genomic_DNA"/>
</dbReference>
<accession>A0A5B0QBJ4</accession>
<protein>
    <submittedName>
        <fullName evidence="2">Uncharacterized protein</fullName>
    </submittedName>
</protein>
<reference evidence="2 3" key="1">
    <citation type="submission" date="2019-05" db="EMBL/GenBank/DDBJ databases">
        <title>Emergence of the Ug99 lineage of the wheat stem rust pathogen through somatic hybridization.</title>
        <authorList>
            <person name="Li F."/>
            <person name="Upadhyaya N.M."/>
            <person name="Sperschneider J."/>
            <person name="Matny O."/>
            <person name="Nguyen-Phuc H."/>
            <person name="Mago R."/>
            <person name="Raley C."/>
            <person name="Miller M.E."/>
            <person name="Silverstein K.A.T."/>
            <person name="Henningsen E."/>
            <person name="Hirsch C.D."/>
            <person name="Visser B."/>
            <person name="Pretorius Z.A."/>
            <person name="Steffenson B.J."/>
            <person name="Schwessinger B."/>
            <person name="Dodds P.N."/>
            <person name="Figueroa M."/>
        </authorList>
    </citation>
    <scope>NUCLEOTIDE SEQUENCE [LARGE SCALE GENOMIC DNA]</scope>
    <source>
        <strain evidence="2">21-0</strain>
    </source>
</reference>
<comment type="caution">
    <text evidence="2">The sequence shown here is derived from an EMBL/GenBank/DDBJ whole genome shotgun (WGS) entry which is preliminary data.</text>
</comment>
<feature type="region of interest" description="Disordered" evidence="1">
    <location>
        <begin position="1"/>
        <end position="58"/>
    </location>
</feature>